<reference evidence="1" key="2">
    <citation type="submission" date="2020-09" db="EMBL/GenBank/DDBJ databases">
        <authorList>
            <person name="Sun Q."/>
            <person name="Ohkuma M."/>
        </authorList>
    </citation>
    <scope>NUCLEOTIDE SEQUENCE</scope>
    <source>
        <strain evidence="1">JCM 4790</strain>
    </source>
</reference>
<evidence type="ECO:0000313" key="2">
    <source>
        <dbReference type="Proteomes" id="UP000619244"/>
    </source>
</evidence>
<keyword evidence="2" id="KW-1185">Reference proteome</keyword>
<gene>
    <name evidence="1" type="ORF">GCM10010358_58400</name>
</gene>
<dbReference type="AlphaFoldDB" id="A0A918NU94"/>
<evidence type="ECO:0000313" key="1">
    <source>
        <dbReference type="EMBL" id="GGX96963.1"/>
    </source>
</evidence>
<organism evidence="1 2">
    <name type="scientific">Streptomyces minutiscleroticus</name>
    <dbReference type="NCBI Taxonomy" id="68238"/>
    <lineage>
        <taxon>Bacteria</taxon>
        <taxon>Bacillati</taxon>
        <taxon>Actinomycetota</taxon>
        <taxon>Actinomycetes</taxon>
        <taxon>Kitasatosporales</taxon>
        <taxon>Streptomycetaceae</taxon>
        <taxon>Streptomyces</taxon>
    </lineage>
</organism>
<reference evidence="1" key="1">
    <citation type="journal article" date="2014" name="Int. J. Syst. Evol. Microbiol.">
        <title>Complete genome sequence of Corynebacterium casei LMG S-19264T (=DSM 44701T), isolated from a smear-ripened cheese.</title>
        <authorList>
            <consortium name="US DOE Joint Genome Institute (JGI-PGF)"/>
            <person name="Walter F."/>
            <person name="Albersmeier A."/>
            <person name="Kalinowski J."/>
            <person name="Ruckert C."/>
        </authorList>
    </citation>
    <scope>NUCLEOTIDE SEQUENCE</scope>
    <source>
        <strain evidence="1">JCM 4790</strain>
    </source>
</reference>
<name>A0A918NU94_9ACTN</name>
<proteinExistence type="predicted"/>
<dbReference type="Proteomes" id="UP000619244">
    <property type="component" value="Unassembled WGS sequence"/>
</dbReference>
<sequence length="92" mass="10049">MVRLLRVERRADGKVCATRISGGRMHGAADLGIAAVQGSWFVLTDWDLSATEVFGIPPLIADLLADDGLDAVRHPSIAEVQGDRAHWRERTD</sequence>
<comment type="caution">
    <text evidence="1">The sequence shown here is derived from an EMBL/GenBank/DDBJ whole genome shotgun (WGS) entry which is preliminary data.</text>
</comment>
<dbReference type="EMBL" id="BMVU01000037">
    <property type="protein sequence ID" value="GGX96963.1"/>
    <property type="molecule type" value="Genomic_DNA"/>
</dbReference>
<accession>A0A918NU94</accession>
<protein>
    <submittedName>
        <fullName evidence="1">Uncharacterized protein</fullName>
    </submittedName>
</protein>